<dbReference type="EMBL" id="RCHS01004289">
    <property type="protein sequence ID" value="RMX36596.1"/>
    <property type="molecule type" value="Genomic_DNA"/>
</dbReference>
<feature type="compositionally biased region" description="Polar residues" evidence="1">
    <location>
        <begin position="1"/>
        <end position="11"/>
    </location>
</feature>
<dbReference type="AlphaFoldDB" id="A0A3M6T590"/>
<keyword evidence="3" id="KW-1185">Reference proteome</keyword>
<feature type="compositionally biased region" description="Low complexity" evidence="1">
    <location>
        <begin position="21"/>
        <end position="32"/>
    </location>
</feature>
<feature type="compositionally biased region" description="Polar residues" evidence="1">
    <location>
        <begin position="33"/>
        <end position="51"/>
    </location>
</feature>
<proteinExistence type="predicted"/>
<name>A0A3M6T590_POCDA</name>
<dbReference type="Proteomes" id="UP000275408">
    <property type="component" value="Unassembled WGS sequence"/>
</dbReference>
<accession>A0A3M6T590</accession>
<evidence type="ECO:0000313" key="2">
    <source>
        <dbReference type="EMBL" id="RMX36596.1"/>
    </source>
</evidence>
<evidence type="ECO:0000313" key="3">
    <source>
        <dbReference type="Proteomes" id="UP000275408"/>
    </source>
</evidence>
<protein>
    <submittedName>
        <fullName evidence="2">Uncharacterized protein</fullName>
    </submittedName>
</protein>
<feature type="compositionally biased region" description="Basic and acidic residues" evidence="1">
    <location>
        <begin position="52"/>
        <end position="61"/>
    </location>
</feature>
<comment type="caution">
    <text evidence="2">The sequence shown here is derived from an EMBL/GenBank/DDBJ whole genome shotgun (WGS) entry which is preliminary data.</text>
</comment>
<feature type="region of interest" description="Disordered" evidence="1">
    <location>
        <begin position="1"/>
        <end position="63"/>
    </location>
</feature>
<reference evidence="2 3" key="1">
    <citation type="journal article" date="2018" name="Sci. Rep.">
        <title>Comparative analysis of the Pocillopora damicornis genome highlights role of immune system in coral evolution.</title>
        <authorList>
            <person name="Cunning R."/>
            <person name="Bay R.A."/>
            <person name="Gillette P."/>
            <person name="Baker A.C."/>
            <person name="Traylor-Knowles N."/>
        </authorList>
    </citation>
    <scope>NUCLEOTIDE SEQUENCE [LARGE SCALE GENOMIC DNA]</scope>
    <source>
        <strain evidence="2">RSMAS</strain>
        <tissue evidence="2">Whole animal</tissue>
    </source>
</reference>
<sequence>MYTTGWSSTTPGDHRDANRLSSTSSISSGFASTPQTSTSAGLESGNDSSLITDREVPEPSGKKSLVGYMNALSNGRKNVLGGRSTRMAVIRGCVDIHKIS</sequence>
<evidence type="ECO:0000256" key="1">
    <source>
        <dbReference type="SAM" id="MobiDB-lite"/>
    </source>
</evidence>
<gene>
    <name evidence="2" type="ORF">pdam_00018771</name>
</gene>
<organism evidence="2 3">
    <name type="scientific">Pocillopora damicornis</name>
    <name type="common">Cauliflower coral</name>
    <name type="synonym">Millepora damicornis</name>
    <dbReference type="NCBI Taxonomy" id="46731"/>
    <lineage>
        <taxon>Eukaryota</taxon>
        <taxon>Metazoa</taxon>
        <taxon>Cnidaria</taxon>
        <taxon>Anthozoa</taxon>
        <taxon>Hexacorallia</taxon>
        <taxon>Scleractinia</taxon>
        <taxon>Astrocoeniina</taxon>
        <taxon>Pocilloporidae</taxon>
        <taxon>Pocillopora</taxon>
    </lineage>
</organism>